<dbReference type="InterPro" id="IPR050645">
    <property type="entry name" value="Histidine_acid_phosphatase"/>
</dbReference>
<dbReference type="GO" id="GO:0016791">
    <property type="term" value="F:phosphatase activity"/>
    <property type="evidence" value="ECO:0007669"/>
    <property type="project" value="TreeGrafter"/>
</dbReference>
<name>A0A8S0XQ59_CYCAE</name>
<reference evidence="3 4" key="1">
    <citation type="submission" date="2020-01" db="EMBL/GenBank/DDBJ databases">
        <authorList>
            <person name="Gupta K D."/>
        </authorList>
    </citation>
    <scope>NUCLEOTIDE SEQUENCE [LARGE SCALE GENOMIC DNA]</scope>
</reference>
<dbReference type="InterPro" id="IPR033379">
    <property type="entry name" value="Acid_Pase_AS"/>
</dbReference>
<gene>
    <name evidence="3" type="ORF">AAE3_LOCUS10749</name>
</gene>
<dbReference type="SUPFAM" id="SSF53254">
    <property type="entry name" value="Phosphoglycerate mutase-like"/>
    <property type="match status" value="1"/>
</dbReference>
<dbReference type="Gene3D" id="3.40.50.1240">
    <property type="entry name" value="Phosphoglycerate mutase-like"/>
    <property type="match status" value="1"/>
</dbReference>
<evidence type="ECO:0000313" key="4">
    <source>
        <dbReference type="Proteomes" id="UP000467700"/>
    </source>
</evidence>
<comment type="caution">
    <text evidence="3">The sequence shown here is derived from an EMBL/GenBank/DDBJ whole genome shotgun (WGS) entry which is preliminary data.</text>
</comment>
<dbReference type="PROSITE" id="PS00778">
    <property type="entry name" value="HIS_ACID_PHOSPHAT_2"/>
    <property type="match status" value="1"/>
</dbReference>
<sequence length="553" mass="62280">MLELFPLVALLNATTLISLLLLPPTLMTSGKQYDLKLTFFFTIFATQFVYAELLETKLKSCETSAEAVMKPLALLQDKVEGNVKPYKYHYPQAPLDVNGYPVAPENLQLEQVHVYVRHGERTPVGVRMTGPPANIPEHWIMCRTARRFRAAVSSFLGFQHLPHVEQQLSQDNNNNEETLYTRKVVERKDGSVGDGECLLGELTDLGRQSTFNFGQNLRKLYIDRLGLLPNVLPDSNIVYFRSTNMPRTTESLQQIVHGLYPTEKCLPTALPPLFIRNGKDENLIGNTYACKRLEILQISFAKAAAAEAYNKTLEHLDKKVSKYIDGNPIRVDGKPRASGVMDTIRAAIAHGVKVPPEFEDKGVVGVIEQAVVSEWFAGRCGLTFRHHQCTDPLSLDKDTEEVRRLAMGRLLSDMITKMQHKIKHGDADLLKVLVHSTHDTAIAGLCSTLDVFDERWPAFTASITFELFKQREPAEDTRQQGVLAYLTSSASTSLPHYIRMRYQNKNMIIPLCAEQGKHLEGHPEFCTLNAFMERVKELTPKDWDAECSPAGRQ</sequence>
<accession>A0A8S0XQ59</accession>
<comment type="similarity">
    <text evidence="1">Belongs to the histidine acid phosphatase family.</text>
</comment>
<dbReference type="InterPro" id="IPR029033">
    <property type="entry name" value="His_PPase_superfam"/>
</dbReference>
<keyword evidence="2" id="KW-0378">Hydrolase</keyword>
<dbReference type="OrthoDB" id="10257284at2759"/>
<dbReference type="EMBL" id="CACVBS010000068">
    <property type="protein sequence ID" value="CAA7268373.1"/>
    <property type="molecule type" value="Genomic_DNA"/>
</dbReference>
<dbReference type="InterPro" id="IPR000560">
    <property type="entry name" value="His_Pase_clade-2"/>
</dbReference>
<dbReference type="Pfam" id="PF00328">
    <property type="entry name" value="His_Phos_2"/>
    <property type="match status" value="1"/>
</dbReference>
<protein>
    <recommendedName>
        <fullName evidence="5">Acid phosphatase</fullName>
    </recommendedName>
</protein>
<evidence type="ECO:0008006" key="5">
    <source>
        <dbReference type="Google" id="ProtNLM"/>
    </source>
</evidence>
<organism evidence="3 4">
    <name type="scientific">Cyclocybe aegerita</name>
    <name type="common">Black poplar mushroom</name>
    <name type="synonym">Agrocybe aegerita</name>
    <dbReference type="NCBI Taxonomy" id="1973307"/>
    <lineage>
        <taxon>Eukaryota</taxon>
        <taxon>Fungi</taxon>
        <taxon>Dikarya</taxon>
        <taxon>Basidiomycota</taxon>
        <taxon>Agaricomycotina</taxon>
        <taxon>Agaricomycetes</taxon>
        <taxon>Agaricomycetidae</taxon>
        <taxon>Agaricales</taxon>
        <taxon>Agaricineae</taxon>
        <taxon>Bolbitiaceae</taxon>
        <taxon>Cyclocybe</taxon>
    </lineage>
</organism>
<evidence type="ECO:0000256" key="1">
    <source>
        <dbReference type="ARBA" id="ARBA00005375"/>
    </source>
</evidence>
<proteinExistence type="inferred from homology"/>
<dbReference type="PANTHER" id="PTHR11567">
    <property type="entry name" value="ACID PHOSPHATASE-RELATED"/>
    <property type="match status" value="1"/>
</dbReference>
<dbReference type="Proteomes" id="UP000467700">
    <property type="component" value="Unassembled WGS sequence"/>
</dbReference>
<dbReference type="AlphaFoldDB" id="A0A8S0XQ59"/>
<evidence type="ECO:0000313" key="3">
    <source>
        <dbReference type="EMBL" id="CAA7268373.1"/>
    </source>
</evidence>
<evidence type="ECO:0000256" key="2">
    <source>
        <dbReference type="ARBA" id="ARBA00022801"/>
    </source>
</evidence>
<keyword evidence="4" id="KW-1185">Reference proteome</keyword>
<dbReference type="PANTHER" id="PTHR11567:SF110">
    <property type="entry name" value="2-PHOSPHOXYLOSE PHOSPHATASE 1"/>
    <property type="match status" value="1"/>
</dbReference>